<keyword evidence="3" id="KW-1185">Reference proteome</keyword>
<dbReference type="InterPro" id="IPR007024">
    <property type="entry name" value="BLUF_domain"/>
</dbReference>
<name>A0ABY7VK00_9GAMM</name>
<dbReference type="InterPro" id="IPR036046">
    <property type="entry name" value="Acylphosphatase-like_dom_sf"/>
</dbReference>
<gene>
    <name evidence="2" type="ORF">H3N35_05890</name>
</gene>
<evidence type="ECO:0000313" key="3">
    <source>
        <dbReference type="Proteomes" id="UP001215231"/>
    </source>
</evidence>
<protein>
    <submittedName>
        <fullName evidence="2">BLUF domain-containing protein</fullName>
    </submittedName>
</protein>
<dbReference type="Pfam" id="PF04940">
    <property type="entry name" value="BLUF"/>
    <property type="match status" value="1"/>
</dbReference>
<reference evidence="2 3" key="1">
    <citation type="journal article" date="2022" name="Mar. Drugs">
        <title>Bioassay-Guided Fractionation Leads to the Detection of Cholic Acid Generated by the Rare Thalassomonas sp.</title>
        <authorList>
            <person name="Pheiffer F."/>
            <person name="Schneider Y.K."/>
            <person name="Hansen E.H."/>
            <person name="Andersen J.H."/>
            <person name="Isaksson J."/>
            <person name="Busche T."/>
            <person name="R C."/>
            <person name="Kalinowski J."/>
            <person name="Zyl L.V."/>
            <person name="Trindade M."/>
        </authorList>
    </citation>
    <scope>NUCLEOTIDE SEQUENCE [LARGE SCALE GENOMIC DNA]</scope>
    <source>
        <strain evidence="2 3">A5K-61T</strain>
    </source>
</reference>
<dbReference type="Gene3D" id="3.30.70.100">
    <property type="match status" value="1"/>
</dbReference>
<evidence type="ECO:0000259" key="1">
    <source>
        <dbReference type="PROSITE" id="PS50925"/>
    </source>
</evidence>
<dbReference type="Proteomes" id="UP001215231">
    <property type="component" value="Chromosome"/>
</dbReference>
<evidence type="ECO:0000313" key="2">
    <source>
        <dbReference type="EMBL" id="WDE12987.1"/>
    </source>
</evidence>
<organism evidence="2 3">
    <name type="scientific">Thalassomonas haliotis</name>
    <dbReference type="NCBI Taxonomy" id="485448"/>
    <lineage>
        <taxon>Bacteria</taxon>
        <taxon>Pseudomonadati</taxon>
        <taxon>Pseudomonadota</taxon>
        <taxon>Gammaproteobacteria</taxon>
        <taxon>Alteromonadales</taxon>
        <taxon>Colwelliaceae</taxon>
        <taxon>Thalassomonas</taxon>
    </lineage>
</organism>
<dbReference type="RefSeq" id="WP_274053323.1">
    <property type="nucleotide sequence ID" value="NZ_CP059693.1"/>
</dbReference>
<sequence>MFELLYTSVSPKGLSEPDLMTLLQAARCKNQGLDITGMLVYHDREFMQLLEGEESIVKNLYQRILTDNRHTSVELLYQGTIENRAFGEWSMAFKLLDEKAVNALIPGYEEFDRKISPINMIKASPNRGKRTFLSLRDSL</sequence>
<proteinExistence type="predicted"/>
<dbReference type="SMART" id="SM01034">
    <property type="entry name" value="BLUF"/>
    <property type="match status" value="1"/>
</dbReference>
<accession>A0ABY7VK00</accession>
<feature type="domain" description="BLUF" evidence="1">
    <location>
        <begin position="1"/>
        <end position="92"/>
    </location>
</feature>
<dbReference type="SUPFAM" id="SSF54975">
    <property type="entry name" value="Acylphosphatase/BLUF domain-like"/>
    <property type="match status" value="1"/>
</dbReference>
<dbReference type="EMBL" id="CP059693">
    <property type="protein sequence ID" value="WDE12987.1"/>
    <property type="molecule type" value="Genomic_DNA"/>
</dbReference>
<dbReference type="PROSITE" id="PS50925">
    <property type="entry name" value="BLUF"/>
    <property type="match status" value="1"/>
</dbReference>